<dbReference type="GO" id="GO:0016491">
    <property type="term" value="F:oxidoreductase activity"/>
    <property type="evidence" value="ECO:0007669"/>
    <property type="project" value="UniProtKB-KW"/>
</dbReference>
<dbReference type="InterPro" id="IPR012349">
    <property type="entry name" value="Split_barrel_FMN-bd"/>
</dbReference>
<dbReference type="PANTHER" id="PTHR39428:SF1">
    <property type="entry name" value="F420H(2)-DEPENDENT QUINONE REDUCTASE RV1261C"/>
    <property type="match status" value="1"/>
</dbReference>
<gene>
    <name evidence="4" type="ORF">AWC23_25135</name>
</gene>
<evidence type="ECO:0000256" key="3">
    <source>
        <dbReference type="ARBA" id="ARBA00049106"/>
    </source>
</evidence>
<comment type="caution">
    <text evidence="4">The sequence shown here is derived from an EMBL/GenBank/DDBJ whole genome shotgun (WGS) entry which is preliminary data.</text>
</comment>
<evidence type="ECO:0000313" key="4">
    <source>
        <dbReference type="EMBL" id="ORW64598.1"/>
    </source>
</evidence>
<sequence>MQEFDEELFRTDTAALKVFNDQIIEEFRASDGKVGGVFENHGILLLTSTGAKSGKPRLTPLAYFTIDGSMVVVGSRGGAPNHPDWVHNLRAHPVAQVEVGAESFEVTVRELRGDRRAGVFGEINAIVPNFDAYQGKTTRVIPLFELRRRTASE</sequence>
<dbReference type="SUPFAM" id="SSF50475">
    <property type="entry name" value="FMN-binding split barrel"/>
    <property type="match status" value="1"/>
</dbReference>
<dbReference type="GO" id="GO:0070967">
    <property type="term" value="F:coenzyme F420 binding"/>
    <property type="evidence" value="ECO:0007669"/>
    <property type="project" value="TreeGrafter"/>
</dbReference>
<keyword evidence="5" id="KW-1185">Reference proteome</keyword>
<dbReference type="AlphaFoldDB" id="A0AAJ3TT02"/>
<dbReference type="InterPro" id="IPR004378">
    <property type="entry name" value="F420H2_quin_Rdtase"/>
</dbReference>
<evidence type="ECO:0000313" key="5">
    <source>
        <dbReference type="Proteomes" id="UP000193387"/>
    </source>
</evidence>
<evidence type="ECO:0000256" key="1">
    <source>
        <dbReference type="ARBA" id="ARBA00008710"/>
    </source>
</evidence>
<comment type="similarity">
    <text evidence="1">Belongs to the F420H(2)-dependent quinone reductase family.</text>
</comment>
<dbReference type="PANTHER" id="PTHR39428">
    <property type="entry name" value="F420H(2)-DEPENDENT QUINONE REDUCTASE RV1261C"/>
    <property type="match status" value="1"/>
</dbReference>
<dbReference type="RefSeq" id="WP_085258335.1">
    <property type="nucleotide sequence ID" value="NZ_AP022573.1"/>
</dbReference>
<dbReference type="GO" id="GO:0005886">
    <property type="term" value="C:plasma membrane"/>
    <property type="evidence" value="ECO:0007669"/>
    <property type="project" value="TreeGrafter"/>
</dbReference>
<name>A0AAJ3TT02_9MYCO</name>
<dbReference type="Gene3D" id="2.30.110.10">
    <property type="entry name" value="Electron Transport, Fmn-binding Protein, Chain A"/>
    <property type="match status" value="1"/>
</dbReference>
<keyword evidence="2" id="KW-0560">Oxidoreductase</keyword>
<dbReference type="Proteomes" id="UP000193387">
    <property type="component" value="Unassembled WGS sequence"/>
</dbReference>
<reference evidence="4 5" key="1">
    <citation type="submission" date="2016-01" db="EMBL/GenBank/DDBJ databases">
        <title>The new phylogeny of the genus Mycobacterium.</title>
        <authorList>
            <person name="Tarcisio F."/>
            <person name="Conor M."/>
            <person name="Antonella G."/>
            <person name="Elisabetta G."/>
            <person name="Giulia F.S."/>
            <person name="Sara T."/>
            <person name="Anna F."/>
            <person name="Clotilde B."/>
            <person name="Roberto B."/>
            <person name="Veronica D.S."/>
            <person name="Fabio R."/>
            <person name="Monica P."/>
            <person name="Olivier J."/>
            <person name="Enrico T."/>
            <person name="Nicola S."/>
        </authorList>
    </citation>
    <scope>NUCLEOTIDE SEQUENCE [LARGE SCALE GENOMIC DNA]</scope>
    <source>
        <strain evidence="4 5">DSM 44616</strain>
    </source>
</reference>
<dbReference type="EMBL" id="LQPR01000081">
    <property type="protein sequence ID" value="ORW64598.1"/>
    <property type="molecule type" value="Genomic_DNA"/>
</dbReference>
<evidence type="ECO:0000256" key="2">
    <source>
        <dbReference type="ARBA" id="ARBA00023002"/>
    </source>
</evidence>
<dbReference type="NCBIfam" id="TIGR00026">
    <property type="entry name" value="hi_GC_TIGR00026"/>
    <property type="match status" value="1"/>
</dbReference>
<protein>
    <submittedName>
        <fullName evidence="4">Deazaflavin-dependent nitroreductase</fullName>
    </submittedName>
</protein>
<proteinExistence type="inferred from homology"/>
<organism evidence="4 5">
    <name type="scientific">Mycobacterium saskatchewanense</name>
    <dbReference type="NCBI Taxonomy" id="220927"/>
    <lineage>
        <taxon>Bacteria</taxon>
        <taxon>Bacillati</taxon>
        <taxon>Actinomycetota</taxon>
        <taxon>Actinomycetes</taxon>
        <taxon>Mycobacteriales</taxon>
        <taxon>Mycobacteriaceae</taxon>
        <taxon>Mycobacterium</taxon>
        <taxon>Mycobacterium simiae complex</taxon>
    </lineage>
</organism>
<comment type="catalytic activity">
    <reaction evidence="3">
        <text>oxidized coenzyme F420-(gamma-L-Glu)(n) + a quinol + H(+) = reduced coenzyme F420-(gamma-L-Glu)(n) + a quinone</text>
        <dbReference type="Rhea" id="RHEA:39663"/>
        <dbReference type="Rhea" id="RHEA-COMP:12939"/>
        <dbReference type="Rhea" id="RHEA-COMP:14378"/>
        <dbReference type="ChEBI" id="CHEBI:15378"/>
        <dbReference type="ChEBI" id="CHEBI:24646"/>
        <dbReference type="ChEBI" id="CHEBI:132124"/>
        <dbReference type="ChEBI" id="CHEBI:133980"/>
        <dbReference type="ChEBI" id="CHEBI:139511"/>
    </reaction>
</comment>
<accession>A0AAJ3TT02</accession>
<dbReference type="Pfam" id="PF04075">
    <property type="entry name" value="F420H2_quin_red"/>
    <property type="match status" value="1"/>
</dbReference>